<feature type="region of interest" description="Disordered" evidence="1">
    <location>
        <begin position="658"/>
        <end position="725"/>
    </location>
</feature>
<feature type="compositionally biased region" description="Low complexity" evidence="1">
    <location>
        <begin position="422"/>
        <end position="452"/>
    </location>
</feature>
<feature type="transmembrane region" description="Helical" evidence="2">
    <location>
        <begin position="466"/>
        <end position="488"/>
    </location>
</feature>
<proteinExistence type="predicted"/>
<feature type="domain" description="Dystroglycan-type cadherin-like" evidence="4">
    <location>
        <begin position="22"/>
        <end position="120"/>
    </location>
</feature>
<dbReference type="GO" id="GO:0016020">
    <property type="term" value="C:membrane"/>
    <property type="evidence" value="ECO:0007669"/>
    <property type="project" value="InterPro"/>
</dbReference>
<feature type="region of interest" description="Disordered" evidence="1">
    <location>
        <begin position="407"/>
        <end position="460"/>
    </location>
</feature>
<dbReference type="SUPFAM" id="SSF49313">
    <property type="entry name" value="Cadherin-like"/>
    <property type="match status" value="4"/>
</dbReference>
<feature type="compositionally biased region" description="Basic and acidic residues" evidence="1">
    <location>
        <begin position="986"/>
        <end position="995"/>
    </location>
</feature>
<dbReference type="InParanoid" id="A0A507BFH9"/>
<gene>
    <name evidence="5" type="ORF">E0L32_000055</name>
</gene>
<dbReference type="GO" id="GO:0005509">
    <property type="term" value="F:calcium ion binding"/>
    <property type="evidence" value="ECO:0007669"/>
    <property type="project" value="InterPro"/>
</dbReference>
<dbReference type="SMART" id="SM00736">
    <property type="entry name" value="CADG"/>
    <property type="match status" value="3"/>
</dbReference>
<dbReference type="AlphaFoldDB" id="A0A507BFH9"/>
<dbReference type="OrthoDB" id="41532at2759"/>
<keyword evidence="6" id="KW-1185">Reference proteome</keyword>
<feature type="region of interest" description="Disordered" evidence="1">
    <location>
        <begin position="781"/>
        <end position="853"/>
    </location>
</feature>
<feature type="region of interest" description="Disordered" evidence="1">
    <location>
        <begin position="535"/>
        <end position="570"/>
    </location>
</feature>
<feature type="compositionally biased region" description="Polar residues" evidence="1">
    <location>
        <begin position="841"/>
        <end position="851"/>
    </location>
</feature>
<evidence type="ECO:0000256" key="2">
    <source>
        <dbReference type="SAM" id="Phobius"/>
    </source>
</evidence>
<evidence type="ECO:0000256" key="1">
    <source>
        <dbReference type="SAM" id="MobiDB-lite"/>
    </source>
</evidence>
<dbReference type="Proteomes" id="UP000319257">
    <property type="component" value="Unassembled WGS sequence"/>
</dbReference>
<feature type="domain" description="Dystroglycan-type cadherin-like" evidence="4">
    <location>
        <begin position="327"/>
        <end position="426"/>
    </location>
</feature>
<sequence length="1019" mass="107942">MASLSVLWIAMAIIALGQAAPTLNFPINAQVPPVARIAQQFSFVFSPITFTSQSAITYTLSNPPNWLSIDSSGRRLYGTPQDGDVAQGEVVGVPIELVATDNSGSTTMSSTLVVCRNAGPQIQVPLSEQISSFGNTSSPSSIISYPDRPFSFAFAKNTFSKPDLNYYAVSGDNAPLPSWITFDVSNLAFKGTTPPLSSLVEPPQTFGFQLVASDIVGFAGVAIPFSIVVGNREISTGSSTLVQLNATAGAPLTYTGLQQNVKIDGKIATSADIASIETPGIPSWLSFDKSSWVISGTPPAGATDTSFAIIFSDTYSNTLNVTVEVAMISDLFLDALPGISIEPGKSFTYNIGTHLRQPSDVDVTVQSEPSQDWIKFDAKSMTLSGDAPSSLQLSQIKVSVQAKSKSSSQTGTETLTMQVVGSTRTSSTATATPTSSATSGTSSSSSSPTSEPSQDKGSKSTSTRTILLAVLIPLLLLLLALIAILLCLCRRRRQKQKQAVERKDISGPVPGSFVYTSGSSEAASSMHEVNRHYDLGRQGPGADTTGLAISTGPNNLRRSLSHQDIPPVPPLPIGTARSATMRSFSEGNISERGSWATTAVMPQSLSRAQRTQSRSELSDMSLYEDMSDANSMILLGNGSRDTSFRDGLEVNVPVMEPATSSIQHTPDMAYGDSPAPLSLKSVGARHENSPFASSEALPTRPASRLGPQGPRDLEQQPPPKPWMKGHAAKLMSNLKHSKLANATTVDTFADKTAGRNGDEQDSILARPRPLRIVDKSTISRPVSRRGEGDVGGFFGGSQRHRPQHGPYSGQLPPPPEDEVPEIPPLSTARLSRQRLARGDTMATTTTDSLSVPVTRRNPFDISYEDLVSNSPFHPSRTWTTVASGEEMGSARDGTSGGSASEPNWTVVVESPTATALMSASGTGSDESGRPFGGSQGSGKWMASGRAPLAEVQVTSPRTMSSSVGGSGKPGSRHSRPSNNNMLGDDEGYHENEYLEKLASSRSGSIDRLSEEDEDFAVYI</sequence>
<keyword evidence="2" id="KW-0472">Membrane</keyword>
<evidence type="ECO:0000313" key="6">
    <source>
        <dbReference type="Proteomes" id="UP000319257"/>
    </source>
</evidence>
<feature type="compositionally biased region" description="Polar residues" evidence="1">
    <location>
        <begin position="410"/>
        <end position="421"/>
    </location>
</feature>
<dbReference type="InterPro" id="IPR013783">
    <property type="entry name" value="Ig-like_fold"/>
</dbReference>
<comment type="caution">
    <text evidence="5">The sequence shown here is derived from an EMBL/GenBank/DDBJ whole genome shotgun (WGS) entry which is preliminary data.</text>
</comment>
<dbReference type="GeneID" id="41967502"/>
<feature type="compositionally biased region" description="Acidic residues" evidence="1">
    <location>
        <begin position="1009"/>
        <end position="1019"/>
    </location>
</feature>
<feature type="signal peptide" evidence="3">
    <location>
        <begin position="1"/>
        <end position="19"/>
    </location>
</feature>
<protein>
    <recommendedName>
        <fullName evidence="4">Dystroglycan-type cadherin-like domain-containing protein</fullName>
    </recommendedName>
</protein>
<keyword evidence="3" id="KW-0732">Signal</keyword>
<dbReference type="STRING" id="1093900.A0A507BFH9"/>
<dbReference type="RefSeq" id="XP_030997432.1">
    <property type="nucleotide sequence ID" value="XM_031140013.1"/>
</dbReference>
<evidence type="ECO:0000313" key="5">
    <source>
        <dbReference type="EMBL" id="TPX15721.1"/>
    </source>
</evidence>
<evidence type="ECO:0000259" key="4">
    <source>
        <dbReference type="SMART" id="SM00736"/>
    </source>
</evidence>
<keyword evidence="2" id="KW-1133">Transmembrane helix</keyword>
<dbReference type="Pfam" id="PF05345">
    <property type="entry name" value="He_PIG"/>
    <property type="match status" value="3"/>
</dbReference>
<keyword evidence="2" id="KW-0812">Transmembrane</keyword>
<name>A0A507BFH9_9PEZI</name>
<feature type="compositionally biased region" description="Polar residues" evidence="1">
    <location>
        <begin position="547"/>
        <end position="558"/>
    </location>
</feature>
<feature type="chain" id="PRO_5021310974" description="Dystroglycan-type cadherin-like domain-containing protein" evidence="3">
    <location>
        <begin position="20"/>
        <end position="1019"/>
    </location>
</feature>
<accession>A0A507BFH9</accession>
<organism evidence="5 6">
    <name type="scientific">Thyridium curvatum</name>
    <dbReference type="NCBI Taxonomy" id="1093900"/>
    <lineage>
        <taxon>Eukaryota</taxon>
        <taxon>Fungi</taxon>
        <taxon>Dikarya</taxon>
        <taxon>Ascomycota</taxon>
        <taxon>Pezizomycotina</taxon>
        <taxon>Sordariomycetes</taxon>
        <taxon>Sordariomycetidae</taxon>
        <taxon>Thyridiales</taxon>
        <taxon>Thyridiaceae</taxon>
        <taxon>Thyridium</taxon>
    </lineage>
</organism>
<dbReference type="Gene3D" id="2.60.40.10">
    <property type="entry name" value="Immunoglobulins"/>
    <property type="match status" value="4"/>
</dbReference>
<dbReference type="EMBL" id="SKBQ01000001">
    <property type="protein sequence ID" value="TPX15721.1"/>
    <property type="molecule type" value="Genomic_DNA"/>
</dbReference>
<dbReference type="InterPro" id="IPR006644">
    <property type="entry name" value="Cadg"/>
</dbReference>
<reference evidence="5 6" key="1">
    <citation type="submission" date="2019-06" db="EMBL/GenBank/DDBJ databases">
        <title>Draft genome sequence of the filamentous fungus Phialemoniopsis curvata isolated from diesel fuel.</title>
        <authorList>
            <person name="Varaljay V.A."/>
            <person name="Lyon W.J."/>
            <person name="Crouch A.L."/>
            <person name="Drake C.E."/>
            <person name="Hollomon J.M."/>
            <person name="Nadeau L.J."/>
            <person name="Nunn H.S."/>
            <person name="Stevenson B.S."/>
            <person name="Bojanowski C.L."/>
            <person name="Crookes-Goodson W.J."/>
        </authorList>
    </citation>
    <scope>NUCLEOTIDE SEQUENCE [LARGE SCALE GENOMIC DNA]</scope>
    <source>
        <strain evidence="5 6">D216</strain>
    </source>
</reference>
<dbReference type="InterPro" id="IPR015919">
    <property type="entry name" value="Cadherin-like_sf"/>
</dbReference>
<feature type="domain" description="Dystroglycan-type cadherin-like" evidence="4">
    <location>
        <begin position="134"/>
        <end position="236"/>
    </location>
</feature>
<feature type="region of interest" description="Disordered" evidence="1">
    <location>
        <begin position="917"/>
        <end position="1019"/>
    </location>
</feature>
<evidence type="ECO:0000256" key="3">
    <source>
        <dbReference type="SAM" id="SignalP"/>
    </source>
</evidence>